<dbReference type="CDD" id="cd06580">
    <property type="entry name" value="TM_PBP1_transp_TpRbsC_like"/>
    <property type="match status" value="1"/>
</dbReference>
<evidence type="ECO:0008006" key="9">
    <source>
        <dbReference type="Google" id="ProtNLM"/>
    </source>
</evidence>
<keyword evidence="5 6" id="KW-0472">Membrane</keyword>
<evidence type="ECO:0000256" key="6">
    <source>
        <dbReference type="SAM" id="Phobius"/>
    </source>
</evidence>
<keyword evidence="4 6" id="KW-1133">Transmembrane helix</keyword>
<feature type="transmembrane region" description="Helical" evidence="6">
    <location>
        <begin position="180"/>
        <end position="202"/>
    </location>
</feature>
<proteinExistence type="predicted"/>
<gene>
    <name evidence="7" type="ORF">HMPREF9238_00680</name>
</gene>
<dbReference type="GO" id="GO:0022857">
    <property type="term" value="F:transmembrane transporter activity"/>
    <property type="evidence" value="ECO:0007669"/>
    <property type="project" value="InterPro"/>
</dbReference>
<sequence>MSTETVVKHKKAGDDIRLKMQLRDPIAATVMAVLTVIIALTTRGDSTISWAGATSWFTIPNTTLPAGLTSWIMALIAVPVTGYIWYLAKERKNVNGWLLVVVAVPFVIAFLLSTIAGKDAHLPAVSLLTGALAFATPLVFGALSGVVNERSGIINIAIEGQLLFGAFLGAVVASVAGNPYFGLIGAPIAGALVAVLLALFTINFRTDHIIVGVVLNMLVVGLTSFLYSTVLKYNAETLNSVNRLPNLKIPVLADIPVIGPILFNQSILVYLMFVTVIILQFMVFNSRWGLRMRACGEHPRAADTVGIKVNRTRWMNVLLGGALAGLGGAFFTIGQGLAFSKDMAAGNGFIALAAMILGRWNPKGAFGAALLFGFATNLGAIMQAVGSNVPSEFLLMIPYMITILAVAGFVGVVRAPAAEGKPYP</sequence>
<accession>A0A9W5REI9</accession>
<feature type="transmembrane region" description="Helical" evidence="6">
    <location>
        <begin position="153"/>
        <end position="174"/>
    </location>
</feature>
<dbReference type="InterPro" id="IPR037294">
    <property type="entry name" value="ABC_BtuC-like"/>
</dbReference>
<feature type="transmembrane region" description="Helical" evidence="6">
    <location>
        <begin position="393"/>
        <end position="413"/>
    </location>
</feature>
<comment type="caution">
    <text evidence="7">The sequence shown here is derived from an EMBL/GenBank/DDBJ whole genome shotgun (WGS) entry which is preliminary data.</text>
</comment>
<dbReference type="AlphaFoldDB" id="A0A9W5REI9"/>
<organism evidence="7 8">
    <name type="scientific">Gleimia europaea ACS-120-V-Col10b</name>
    <dbReference type="NCBI Taxonomy" id="883069"/>
    <lineage>
        <taxon>Bacteria</taxon>
        <taxon>Bacillati</taxon>
        <taxon>Actinomycetota</taxon>
        <taxon>Actinomycetes</taxon>
        <taxon>Actinomycetales</taxon>
        <taxon>Actinomycetaceae</taxon>
        <taxon>Gleimia</taxon>
    </lineage>
</organism>
<dbReference type="Pfam" id="PF02653">
    <property type="entry name" value="BPD_transp_2"/>
    <property type="match status" value="1"/>
</dbReference>
<feature type="transmembrane region" description="Helical" evidence="6">
    <location>
        <begin position="26"/>
        <end position="44"/>
    </location>
</feature>
<feature type="transmembrane region" description="Helical" evidence="6">
    <location>
        <begin position="209"/>
        <end position="230"/>
    </location>
</feature>
<keyword evidence="8" id="KW-1185">Reference proteome</keyword>
<feature type="transmembrane region" description="Helical" evidence="6">
    <location>
        <begin position="122"/>
        <end position="146"/>
    </location>
</feature>
<dbReference type="PANTHER" id="PTHR43370">
    <property type="entry name" value="SUGAR ABC TRANSPORTER INTEGRAL MEMBRANE PROTEIN-RELATED"/>
    <property type="match status" value="1"/>
</dbReference>
<feature type="transmembrane region" description="Helical" evidence="6">
    <location>
        <begin position="317"/>
        <end position="338"/>
    </location>
</feature>
<keyword evidence="3 6" id="KW-0812">Transmembrane</keyword>
<evidence type="ECO:0000256" key="3">
    <source>
        <dbReference type="ARBA" id="ARBA00022692"/>
    </source>
</evidence>
<feature type="transmembrane region" description="Helical" evidence="6">
    <location>
        <begin position="64"/>
        <end position="85"/>
    </location>
</feature>
<dbReference type="EMBL" id="AGWN01000001">
    <property type="protein sequence ID" value="EPD30925.1"/>
    <property type="molecule type" value="Genomic_DNA"/>
</dbReference>
<dbReference type="PANTHER" id="PTHR43370:SF1">
    <property type="entry name" value="GUANOSINE ABC TRANSPORTER PERMEASE PROTEIN NUPQ"/>
    <property type="match status" value="1"/>
</dbReference>
<feature type="transmembrane region" description="Helical" evidence="6">
    <location>
        <begin position="368"/>
        <end position="387"/>
    </location>
</feature>
<dbReference type="RefSeq" id="WP_016444037.1">
    <property type="nucleotide sequence ID" value="NZ_KE150266.1"/>
</dbReference>
<feature type="transmembrane region" description="Helical" evidence="6">
    <location>
        <begin position="267"/>
        <end position="284"/>
    </location>
</feature>
<evidence type="ECO:0000313" key="8">
    <source>
        <dbReference type="Proteomes" id="UP000014387"/>
    </source>
</evidence>
<evidence type="ECO:0000256" key="1">
    <source>
        <dbReference type="ARBA" id="ARBA00004651"/>
    </source>
</evidence>
<evidence type="ECO:0000256" key="2">
    <source>
        <dbReference type="ARBA" id="ARBA00022475"/>
    </source>
</evidence>
<dbReference type="GO" id="GO:0005886">
    <property type="term" value="C:plasma membrane"/>
    <property type="evidence" value="ECO:0007669"/>
    <property type="project" value="UniProtKB-SubCell"/>
</dbReference>
<dbReference type="Proteomes" id="UP000014387">
    <property type="component" value="Unassembled WGS sequence"/>
</dbReference>
<name>A0A9W5REI9_9ACTO</name>
<dbReference type="Gene3D" id="1.10.3470.10">
    <property type="entry name" value="ABC transporter involved in vitamin B12 uptake, BtuC"/>
    <property type="match status" value="1"/>
</dbReference>
<keyword evidence="2" id="KW-1003">Cell membrane</keyword>
<evidence type="ECO:0000256" key="4">
    <source>
        <dbReference type="ARBA" id="ARBA00022989"/>
    </source>
</evidence>
<evidence type="ECO:0000313" key="7">
    <source>
        <dbReference type="EMBL" id="EPD30925.1"/>
    </source>
</evidence>
<comment type="subcellular location">
    <subcellularLocation>
        <location evidence="1">Cell membrane</location>
        <topology evidence="1">Multi-pass membrane protein</topology>
    </subcellularLocation>
</comment>
<dbReference type="InterPro" id="IPR001851">
    <property type="entry name" value="ABC_transp_permease"/>
</dbReference>
<protein>
    <recommendedName>
        <fullName evidence="9">ABC transporter permease</fullName>
    </recommendedName>
</protein>
<reference evidence="7 8" key="1">
    <citation type="submission" date="2013-05" db="EMBL/GenBank/DDBJ databases">
        <title>The Genome Sequence of Actinomyces europaeus ACS-120-V-COL10B.</title>
        <authorList>
            <consortium name="The Broad Institute Genomics Platform"/>
            <person name="Earl A."/>
            <person name="Ward D."/>
            <person name="Feldgarden M."/>
            <person name="Gevers D."/>
            <person name="Saerens B."/>
            <person name="Vaneechoutte M."/>
            <person name="Walker B."/>
            <person name="Young S."/>
            <person name="Zeng Q."/>
            <person name="Gargeya S."/>
            <person name="Fitzgerald M."/>
            <person name="Haas B."/>
            <person name="Abouelleil A."/>
            <person name="Allen A.W."/>
            <person name="Alvarado L."/>
            <person name="Arachchi H.M."/>
            <person name="Berlin A.M."/>
            <person name="Chapman S.B."/>
            <person name="Gainer-Dewar J."/>
            <person name="Goldberg J."/>
            <person name="Griggs A."/>
            <person name="Gujja S."/>
            <person name="Hansen M."/>
            <person name="Howarth C."/>
            <person name="Imamovic A."/>
            <person name="Ireland A."/>
            <person name="Larimer J."/>
            <person name="McCowan C."/>
            <person name="Murphy C."/>
            <person name="Pearson M."/>
            <person name="Poon T.W."/>
            <person name="Priest M."/>
            <person name="Roberts A."/>
            <person name="Saif S."/>
            <person name="Shea T."/>
            <person name="Sisk P."/>
            <person name="Sykes S."/>
            <person name="Wortman J."/>
            <person name="Nusbaum C."/>
            <person name="Birren B."/>
        </authorList>
    </citation>
    <scope>NUCLEOTIDE SEQUENCE [LARGE SCALE GENOMIC DNA]</scope>
    <source>
        <strain evidence="7 8">ACS-120-V-Col10b</strain>
    </source>
</reference>
<feature type="transmembrane region" description="Helical" evidence="6">
    <location>
        <begin position="97"/>
        <end position="116"/>
    </location>
</feature>
<evidence type="ECO:0000256" key="5">
    <source>
        <dbReference type="ARBA" id="ARBA00023136"/>
    </source>
</evidence>